<reference evidence="1" key="1">
    <citation type="submission" date="2020-07" db="EMBL/GenBank/DDBJ databases">
        <title>Koleobacter methoxysyntrophicus gen. nov., sp. nov., a novel anaerobic bacterium isolated from deep subsurface oil field and proposal of Koleobacterales ord. nov. in the phylum Firmicutes.</title>
        <authorList>
            <person name="Sakamoto S."/>
            <person name="Tamaki H."/>
        </authorList>
    </citation>
    <scope>NUCLEOTIDE SEQUENCE</scope>
    <source>
        <strain evidence="1">NRmbB1</strain>
    </source>
</reference>
<gene>
    <name evidence="1" type="ORF">H0A61_00266</name>
</gene>
<organism evidence="1 2">
    <name type="scientific">Koleobacter methoxysyntrophicus</name>
    <dbReference type="NCBI Taxonomy" id="2751313"/>
    <lineage>
        <taxon>Bacteria</taxon>
        <taxon>Bacillati</taxon>
        <taxon>Bacillota</taxon>
        <taxon>Clostridia</taxon>
        <taxon>Koleobacterales</taxon>
        <taxon>Koleobacteraceae</taxon>
        <taxon>Koleobacter</taxon>
    </lineage>
</organism>
<accession>A0A8A0RKC6</accession>
<dbReference type="KEGG" id="kme:H0A61_00266"/>
<dbReference type="AlphaFoldDB" id="A0A8A0RKC6"/>
<name>A0A8A0RKC6_9FIRM</name>
<sequence length="190" mass="22771">MNNFAEELTYWYLRFNGFFLLSNFVLHCLGHENQRGTADFDLLAIRFPYVYEKVGGQTKDWDKERFSSWGLNIDENSLAFMVEVKSGRSVRKNEIERAFTSERLEKALYRFGIFTREEVLRVAKELESQKYIEESSWVIAKLAVTEKEIRGSWLNLTLNEVDKFIRKRIEYYSKDKYLDRIYFQIFLCNT</sequence>
<keyword evidence="2" id="KW-1185">Reference proteome</keyword>
<proteinExistence type="predicted"/>
<dbReference type="Proteomes" id="UP000662904">
    <property type="component" value="Chromosome"/>
</dbReference>
<evidence type="ECO:0000313" key="1">
    <source>
        <dbReference type="EMBL" id="QSQ07947.1"/>
    </source>
</evidence>
<dbReference type="EMBL" id="CP059066">
    <property type="protein sequence ID" value="QSQ07947.1"/>
    <property type="molecule type" value="Genomic_DNA"/>
</dbReference>
<evidence type="ECO:0000313" key="2">
    <source>
        <dbReference type="Proteomes" id="UP000662904"/>
    </source>
</evidence>
<protein>
    <submittedName>
        <fullName evidence="1">Uncharacterized protein</fullName>
    </submittedName>
</protein>
<dbReference type="RefSeq" id="WP_206708189.1">
    <property type="nucleotide sequence ID" value="NZ_CP059066.1"/>
</dbReference>